<evidence type="ECO:0000259" key="4">
    <source>
        <dbReference type="Pfam" id="PF00891"/>
    </source>
</evidence>
<dbReference type="InterPro" id="IPR036388">
    <property type="entry name" value="WH-like_DNA-bd_sf"/>
</dbReference>
<gene>
    <name evidence="5" type="ORF">DB31_2140</name>
</gene>
<dbReference type="PROSITE" id="PS51683">
    <property type="entry name" value="SAM_OMT_II"/>
    <property type="match status" value="1"/>
</dbReference>
<dbReference type="Pfam" id="PF00891">
    <property type="entry name" value="Methyltransf_2"/>
    <property type="match status" value="1"/>
</dbReference>
<dbReference type="Gene3D" id="1.10.10.10">
    <property type="entry name" value="Winged helix-like DNA-binding domain superfamily/Winged helix DNA-binding domain"/>
    <property type="match status" value="1"/>
</dbReference>
<dbReference type="EMBL" id="JMCB01000014">
    <property type="protein sequence ID" value="KFE64346.1"/>
    <property type="molecule type" value="Genomic_DNA"/>
</dbReference>
<dbReference type="Gene3D" id="3.40.50.150">
    <property type="entry name" value="Vaccinia Virus protein VP39"/>
    <property type="match status" value="1"/>
</dbReference>
<proteinExistence type="predicted"/>
<dbReference type="AlphaFoldDB" id="A0A085W9I3"/>
<dbReference type="GO" id="GO:0032259">
    <property type="term" value="P:methylation"/>
    <property type="evidence" value="ECO:0007669"/>
    <property type="project" value="UniProtKB-KW"/>
</dbReference>
<comment type="caution">
    <text evidence="5">The sequence shown here is derived from an EMBL/GenBank/DDBJ whole genome shotgun (WGS) entry which is preliminary data.</text>
</comment>
<dbReference type="SUPFAM" id="SSF53335">
    <property type="entry name" value="S-adenosyl-L-methionine-dependent methyltransferases"/>
    <property type="match status" value="1"/>
</dbReference>
<name>A0A085W9I3_9BACT</name>
<feature type="domain" description="O-methyltransferase C-terminal" evidence="4">
    <location>
        <begin position="66"/>
        <end position="272"/>
    </location>
</feature>
<accession>A0A085W9I3</accession>
<reference evidence="5 6" key="1">
    <citation type="submission" date="2014-04" db="EMBL/GenBank/DDBJ databases">
        <title>Genome assembly of Hyalangium minutum DSM 14724.</title>
        <authorList>
            <person name="Sharma G."/>
            <person name="Subramanian S."/>
        </authorList>
    </citation>
    <scope>NUCLEOTIDE SEQUENCE [LARGE SCALE GENOMIC DNA]</scope>
    <source>
        <strain evidence="5 6">DSM 14724</strain>
    </source>
</reference>
<evidence type="ECO:0000256" key="3">
    <source>
        <dbReference type="ARBA" id="ARBA00022691"/>
    </source>
</evidence>
<dbReference type="InterPro" id="IPR001077">
    <property type="entry name" value="COMT_C"/>
</dbReference>
<organism evidence="5 6">
    <name type="scientific">Hyalangium minutum</name>
    <dbReference type="NCBI Taxonomy" id="394096"/>
    <lineage>
        <taxon>Bacteria</taxon>
        <taxon>Pseudomonadati</taxon>
        <taxon>Myxococcota</taxon>
        <taxon>Myxococcia</taxon>
        <taxon>Myxococcales</taxon>
        <taxon>Cystobacterineae</taxon>
        <taxon>Archangiaceae</taxon>
        <taxon>Hyalangium</taxon>
    </lineage>
</organism>
<dbReference type="InterPro" id="IPR016461">
    <property type="entry name" value="COMT-like"/>
</dbReference>
<evidence type="ECO:0000256" key="1">
    <source>
        <dbReference type="ARBA" id="ARBA00022603"/>
    </source>
</evidence>
<dbReference type="InterPro" id="IPR036390">
    <property type="entry name" value="WH_DNA-bd_sf"/>
</dbReference>
<dbReference type="PATRIC" id="fig|394096.3.peg.6475"/>
<keyword evidence="2 5" id="KW-0808">Transferase</keyword>
<evidence type="ECO:0000313" key="6">
    <source>
        <dbReference type="Proteomes" id="UP000028725"/>
    </source>
</evidence>
<dbReference type="PANTHER" id="PTHR43712">
    <property type="entry name" value="PUTATIVE (AFU_ORTHOLOGUE AFUA_4G14580)-RELATED"/>
    <property type="match status" value="1"/>
</dbReference>
<keyword evidence="6" id="KW-1185">Reference proteome</keyword>
<dbReference type="GO" id="GO:0008171">
    <property type="term" value="F:O-methyltransferase activity"/>
    <property type="evidence" value="ECO:0007669"/>
    <property type="project" value="InterPro"/>
</dbReference>
<dbReference type="InterPro" id="IPR029063">
    <property type="entry name" value="SAM-dependent_MTases_sf"/>
</dbReference>
<evidence type="ECO:0000313" key="5">
    <source>
        <dbReference type="EMBL" id="KFE64346.1"/>
    </source>
</evidence>
<dbReference type="Proteomes" id="UP000028725">
    <property type="component" value="Unassembled WGS sequence"/>
</dbReference>
<evidence type="ECO:0000256" key="2">
    <source>
        <dbReference type="ARBA" id="ARBA00022679"/>
    </source>
</evidence>
<keyword evidence="1 5" id="KW-0489">Methyltransferase</keyword>
<dbReference type="SUPFAM" id="SSF46785">
    <property type="entry name" value="Winged helix' DNA-binding domain"/>
    <property type="match status" value="1"/>
</dbReference>
<dbReference type="PANTHER" id="PTHR43712:SF2">
    <property type="entry name" value="O-METHYLTRANSFERASE CICE"/>
    <property type="match status" value="1"/>
</dbReference>
<sequence>MASEVGAHPEGLYRLLRGAISAGLVQEVSPRTFSLTPMGQLLRSDVPGSMRDMAIGMCDRAHWLPWGLLPEAIRTNHSTTKAALGMDVWEHFSQHPEEGTLFARTMGALTLMVANEIPRLHDFSGYARVADVGGSQGVLLEAVLRAYPSCRGILFDLPKVIDGARSRIESVGLAGRVELVGGSFFEPVIPAAECYLVKHIIHDWADAPATTILRHIHQGAPEGARLILVERVMPEDGQLSTMPLMDLNMLVMADGQERTAREFQALLEATGWELERITQAQAGMVSLLEARRR</sequence>
<protein>
    <submittedName>
        <fullName evidence="5">O-methyltransferase</fullName>
    </submittedName>
</protein>
<keyword evidence="3" id="KW-0949">S-adenosyl-L-methionine</keyword>
<dbReference type="STRING" id="394096.DB31_2140"/>